<dbReference type="FunFam" id="1.10.630.10:FF:000126">
    <property type="entry name" value="Predicted protein"/>
    <property type="match status" value="1"/>
</dbReference>
<dbReference type="Pfam" id="PF00067">
    <property type="entry name" value="p450"/>
    <property type="match status" value="4"/>
</dbReference>
<feature type="transmembrane region" description="Helical" evidence="8">
    <location>
        <begin position="6"/>
        <end position="26"/>
    </location>
</feature>
<keyword evidence="8" id="KW-1133">Transmembrane helix</keyword>
<evidence type="ECO:0000256" key="4">
    <source>
        <dbReference type="ARBA" id="ARBA00022723"/>
    </source>
</evidence>
<dbReference type="FunFam" id="1.10.630.10:FF:000007">
    <property type="entry name" value="Cytochrome P450 76C4"/>
    <property type="match status" value="1"/>
</dbReference>
<organism evidence="9 10">
    <name type="scientific">Aristolochia fimbriata</name>
    <name type="common">White veined hardy Dutchman's pipe vine</name>
    <dbReference type="NCBI Taxonomy" id="158543"/>
    <lineage>
        <taxon>Eukaryota</taxon>
        <taxon>Viridiplantae</taxon>
        <taxon>Streptophyta</taxon>
        <taxon>Embryophyta</taxon>
        <taxon>Tracheophyta</taxon>
        <taxon>Spermatophyta</taxon>
        <taxon>Magnoliopsida</taxon>
        <taxon>Magnoliidae</taxon>
        <taxon>Piperales</taxon>
        <taxon>Aristolochiaceae</taxon>
        <taxon>Aristolochia</taxon>
    </lineage>
</organism>
<dbReference type="CDD" id="cd11073">
    <property type="entry name" value="CYP76-like"/>
    <property type="match status" value="2"/>
</dbReference>
<keyword evidence="10" id="KW-1185">Reference proteome</keyword>
<name>A0AAV7E2C7_ARIFI</name>
<proteinExistence type="inferred from homology"/>
<sequence length="928" mass="104001">MESSLVAITILFSFFSLFWIVWPFWIKSSTASGSKQAGKVLPPGPVQAPIFGSLFKLGDKPHVSITELAARYGPVMSLRLGRLTTVVVSSAAAAREVLQKNDRMFAGRSVPDSVRVLGVDELSMAWIQPGPLWRRLRYLCNTCIFNSHRLDASRDLRRRKIEDLIAHVDDRASSGEPVDIGKSQAAQEFKNLISAIIQGSGKPNIVDFFPILRPLDPQGIRREMRSGIGKLHGIFEQRIRERQVSRATTTSGYQKRNDFLDALLDQKENGGELSSDIGLKSLFALFRNPKAMARARADLHDTIDPGREVEESDIPRLPYLQAILKETLRLHPAAPLILHRAVCDGEISGYSVPKDTRVIVNIWAICRDGEVWEDPTCFKPERFLQSKVDYLGQHFEFIPFGGGRRICPGMPLAIRMVNLMLATLLHSFAWELPIGMKAKDLDMTEKFGLTLRKSVPLLASLAVLFSFFFLFWIVWRLLNKSSSTSRSKLAGKVLPPGPVPAPIFGSLFKLGDKPHVSLTELAARYGPVVRLRLGRVTTVVVSSAATAREVLQKHDQTFAGRIVTDWVRELGVDELSMVWAQPGPLWRRLRSLCNTCVFSSQRLDAGRDLRRRKIEDLIAHVDNRASSGKAFKDLISALIEEGGKPNIVDFFPILRPLDPQGIRREMKSGFGKLYEIFEQRIRDRQVTRATTMTTSGYQRRNDFLEALLDQKEINGAELSPMELKSLFADLFVAGTSTSSDTVEWAMAELLLNPEAMAQAITELHDTIDPGREVEESDIARLPYLQAIVKETLRLHPAAPLVLHRAICDGEISSYSVPKDTRVIVNVWAISRDGEIWEDPTCFKPERFLDSKVDYIGQHFEFIPFGAGRRMCPGMPLAIRMVNLMLASLLHSFAWELPRGMTGTDLDMTEKFGLTLQKSVPLLAVPSKQ</sequence>
<evidence type="ECO:0000313" key="9">
    <source>
        <dbReference type="EMBL" id="KAG9441543.1"/>
    </source>
</evidence>
<keyword evidence="4" id="KW-0479">Metal-binding</keyword>
<dbReference type="PANTHER" id="PTHR47950">
    <property type="entry name" value="CYTOCHROME P450, FAMILY 76, SUBFAMILY C, POLYPEPTIDE 5-RELATED"/>
    <property type="match status" value="1"/>
</dbReference>
<evidence type="ECO:0000256" key="5">
    <source>
        <dbReference type="ARBA" id="ARBA00023002"/>
    </source>
</evidence>
<evidence type="ECO:0000256" key="7">
    <source>
        <dbReference type="ARBA" id="ARBA00023033"/>
    </source>
</evidence>
<dbReference type="SUPFAM" id="SSF48264">
    <property type="entry name" value="Cytochrome P450"/>
    <property type="match status" value="2"/>
</dbReference>
<dbReference type="PRINTS" id="PR00385">
    <property type="entry name" value="P450"/>
</dbReference>
<dbReference type="Proteomes" id="UP000825729">
    <property type="component" value="Unassembled WGS sequence"/>
</dbReference>
<keyword evidence="3" id="KW-0349">Heme</keyword>
<dbReference type="InterPro" id="IPR036396">
    <property type="entry name" value="Cyt_P450_sf"/>
</dbReference>
<evidence type="ECO:0000256" key="3">
    <source>
        <dbReference type="ARBA" id="ARBA00022617"/>
    </source>
</evidence>
<dbReference type="PRINTS" id="PR00463">
    <property type="entry name" value="EP450I"/>
</dbReference>
<dbReference type="AlphaFoldDB" id="A0AAV7E2C7"/>
<dbReference type="GO" id="GO:0004497">
    <property type="term" value="F:monooxygenase activity"/>
    <property type="evidence" value="ECO:0007669"/>
    <property type="project" value="UniProtKB-KW"/>
</dbReference>
<evidence type="ECO:0000256" key="2">
    <source>
        <dbReference type="ARBA" id="ARBA00010617"/>
    </source>
</evidence>
<comment type="cofactor">
    <cofactor evidence="1">
        <name>heme</name>
        <dbReference type="ChEBI" id="CHEBI:30413"/>
    </cofactor>
</comment>
<dbReference type="GO" id="GO:0016705">
    <property type="term" value="F:oxidoreductase activity, acting on paired donors, with incorporation or reduction of molecular oxygen"/>
    <property type="evidence" value="ECO:0007669"/>
    <property type="project" value="InterPro"/>
</dbReference>
<protein>
    <recommendedName>
        <fullName evidence="11">Cytochrome P450</fullName>
    </recommendedName>
</protein>
<accession>A0AAV7E2C7</accession>
<dbReference type="PANTHER" id="PTHR47950:SF48">
    <property type="entry name" value="CYTOCHROME P450 FAMILY PROTEIN, EXPRESSED"/>
    <property type="match status" value="1"/>
</dbReference>
<dbReference type="GO" id="GO:0020037">
    <property type="term" value="F:heme binding"/>
    <property type="evidence" value="ECO:0007669"/>
    <property type="project" value="InterPro"/>
</dbReference>
<dbReference type="Gene3D" id="1.10.630.10">
    <property type="entry name" value="Cytochrome P450"/>
    <property type="match status" value="2"/>
</dbReference>
<dbReference type="InterPro" id="IPR002401">
    <property type="entry name" value="Cyt_P450_E_grp-I"/>
</dbReference>
<evidence type="ECO:0000256" key="1">
    <source>
        <dbReference type="ARBA" id="ARBA00001971"/>
    </source>
</evidence>
<gene>
    <name evidence="9" type="ORF">H6P81_017397</name>
</gene>
<comment type="similarity">
    <text evidence="2">Belongs to the cytochrome P450 family.</text>
</comment>
<evidence type="ECO:0000256" key="8">
    <source>
        <dbReference type="SAM" id="Phobius"/>
    </source>
</evidence>
<keyword evidence="6" id="KW-0408">Iron</keyword>
<dbReference type="PROSITE" id="PS00086">
    <property type="entry name" value="CYTOCHROME_P450"/>
    <property type="match status" value="2"/>
</dbReference>
<dbReference type="GO" id="GO:0005506">
    <property type="term" value="F:iron ion binding"/>
    <property type="evidence" value="ECO:0007669"/>
    <property type="project" value="InterPro"/>
</dbReference>
<evidence type="ECO:0008006" key="11">
    <source>
        <dbReference type="Google" id="ProtNLM"/>
    </source>
</evidence>
<dbReference type="InterPro" id="IPR017972">
    <property type="entry name" value="Cyt_P450_CS"/>
</dbReference>
<comment type="caution">
    <text evidence="9">The sequence shown here is derived from an EMBL/GenBank/DDBJ whole genome shotgun (WGS) entry which is preliminary data.</text>
</comment>
<dbReference type="EMBL" id="JAINDJ010000007">
    <property type="protein sequence ID" value="KAG9441543.1"/>
    <property type="molecule type" value="Genomic_DNA"/>
</dbReference>
<evidence type="ECO:0000256" key="6">
    <source>
        <dbReference type="ARBA" id="ARBA00023004"/>
    </source>
</evidence>
<keyword evidence="7" id="KW-0503">Monooxygenase</keyword>
<reference evidence="9 10" key="1">
    <citation type="submission" date="2021-07" db="EMBL/GenBank/DDBJ databases">
        <title>The Aristolochia fimbriata genome: insights into angiosperm evolution, floral development and chemical biosynthesis.</title>
        <authorList>
            <person name="Jiao Y."/>
        </authorList>
    </citation>
    <scope>NUCLEOTIDE SEQUENCE [LARGE SCALE GENOMIC DNA]</scope>
    <source>
        <strain evidence="9">IBCAS-2021</strain>
        <tissue evidence="9">Leaf</tissue>
    </source>
</reference>
<keyword evidence="8" id="KW-0812">Transmembrane</keyword>
<evidence type="ECO:0000313" key="10">
    <source>
        <dbReference type="Proteomes" id="UP000825729"/>
    </source>
</evidence>
<dbReference type="InterPro" id="IPR001128">
    <property type="entry name" value="Cyt_P450"/>
</dbReference>
<feature type="transmembrane region" description="Helical" evidence="8">
    <location>
        <begin position="457"/>
        <end position="478"/>
    </location>
</feature>
<feature type="transmembrane region" description="Helical" evidence="8">
    <location>
        <begin position="412"/>
        <end position="430"/>
    </location>
</feature>
<keyword evidence="8" id="KW-0472">Membrane</keyword>
<keyword evidence="5" id="KW-0560">Oxidoreductase</keyword>